<dbReference type="GO" id="GO:0016530">
    <property type="term" value="F:metallochaperone activity"/>
    <property type="evidence" value="ECO:0007669"/>
    <property type="project" value="UniProtKB-ARBA"/>
</dbReference>
<dbReference type="RefSeq" id="WP_012963645.1">
    <property type="nucleotide sequence ID" value="NZ_JAXSNK010000012.1"/>
</dbReference>
<organism evidence="6">
    <name type="scientific">Hydrogenobacter thermophilus</name>
    <dbReference type="NCBI Taxonomy" id="940"/>
    <lineage>
        <taxon>Bacteria</taxon>
        <taxon>Pseudomonadati</taxon>
        <taxon>Aquificota</taxon>
        <taxon>Aquificia</taxon>
        <taxon>Aquificales</taxon>
        <taxon>Aquificaceae</taxon>
        <taxon>Hydrogenobacter</taxon>
    </lineage>
</organism>
<protein>
    <recommendedName>
        <fullName evidence="5">Hydrogenase maturation factor HypA</fullName>
    </recommendedName>
</protein>
<evidence type="ECO:0000256" key="5">
    <source>
        <dbReference type="HAMAP-Rule" id="MF_00213"/>
    </source>
</evidence>
<dbReference type="FunFam" id="3.30.2320.80:FF:000001">
    <property type="entry name" value="Hydrogenase maturation factor HypA"/>
    <property type="match status" value="1"/>
</dbReference>
<dbReference type="PANTHER" id="PTHR34535:SF3">
    <property type="entry name" value="HYDROGENASE MATURATION FACTOR HYPA"/>
    <property type="match status" value="1"/>
</dbReference>
<evidence type="ECO:0000256" key="2">
    <source>
        <dbReference type="ARBA" id="ARBA00022596"/>
    </source>
</evidence>
<dbReference type="AlphaFoldDB" id="A7BI74"/>
<dbReference type="OMA" id="ILLCPCG"/>
<dbReference type="NCBIfam" id="TIGR00100">
    <property type="entry name" value="hypA"/>
    <property type="match status" value="1"/>
</dbReference>
<reference evidence="6" key="1">
    <citation type="journal article" date="2007" name="J. Biosci. Bioeng.">
        <title>Sequencing and reverse transcription-polymerase chain reaction (RT-PCR) analysis of four hydrogenase gene clusters from an obligately autotrophic hydrogen-oxidizing bacterium, Hydrogenobacter thermophilus TK-6.</title>
        <authorList>
            <person name="Ueda Y."/>
            <person name="Yamamoto Y."/>
            <person name="Urasaki T."/>
            <person name="Arai H."/>
            <person name="Ishii M."/>
            <person name="Igarashi Y."/>
        </authorList>
    </citation>
    <scope>NUCLEOTIDE SEQUENCE</scope>
    <source>
        <strain evidence="6">TK-6</strain>
    </source>
</reference>
<feature type="binding site" evidence="5">
    <location>
        <position position="92"/>
    </location>
    <ligand>
        <name>Zn(2+)</name>
        <dbReference type="ChEBI" id="CHEBI:29105"/>
    </ligand>
</feature>
<dbReference type="PANTHER" id="PTHR34535">
    <property type="entry name" value="HYDROGENASE MATURATION FACTOR HYPA"/>
    <property type="match status" value="1"/>
</dbReference>
<dbReference type="Gene3D" id="3.30.2320.80">
    <property type="match status" value="1"/>
</dbReference>
<dbReference type="PIRSF" id="PIRSF004761">
    <property type="entry name" value="Hydrgn_mat_HypA"/>
    <property type="match status" value="1"/>
</dbReference>
<feature type="binding site" evidence="5">
    <location>
        <position position="89"/>
    </location>
    <ligand>
        <name>Zn(2+)</name>
        <dbReference type="ChEBI" id="CHEBI:29105"/>
    </ligand>
</feature>
<dbReference type="GO" id="GO:0008270">
    <property type="term" value="F:zinc ion binding"/>
    <property type="evidence" value="ECO:0007669"/>
    <property type="project" value="UniProtKB-UniRule"/>
</dbReference>
<proteinExistence type="inferred from homology"/>
<dbReference type="GO" id="GO:0051604">
    <property type="term" value="P:protein maturation"/>
    <property type="evidence" value="ECO:0007669"/>
    <property type="project" value="InterPro"/>
</dbReference>
<gene>
    <name evidence="5 6" type="primary">hypA</name>
</gene>
<evidence type="ECO:0000256" key="3">
    <source>
        <dbReference type="ARBA" id="ARBA00022723"/>
    </source>
</evidence>
<evidence type="ECO:0000256" key="1">
    <source>
        <dbReference type="ARBA" id="ARBA00010748"/>
    </source>
</evidence>
<comment type="similarity">
    <text evidence="1 5">Belongs to the HypA/HybF family.</text>
</comment>
<feature type="binding site" evidence="5">
    <location>
        <position position="73"/>
    </location>
    <ligand>
        <name>Zn(2+)</name>
        <dbReference type="ChEBI" id="CHEBI:29105"/>
    </ligand>
</feature>
<comment type="function">
    <text evidence="5">Involved in the maturation of [NiFe] hydrogenases. Required for nickel insertion into the metal center of the hydrogenase.</text>
</comment>
<dbReference type="InterPro" id="IPR020538">
    <property type="entry name" value="Hydgase_Ni_incorp_HypA/HybF_CS"/>
</dbReference>
<evidence type="ECO:0000313" key="6">
    <source>
        <dbReference type="EMBL" id="BAF73681.1"/>
    </source>
</evidence>
<feature type="binding site" evidence="5">
    <location>
        <position position="2"/>
    </location>
    <ligand>
        <name>Ni(2+)</name>
        <dbReference type="ChEBI" id="CHEBI:49786"/>
    </ligand>
</feature>
<dbReference type="PROSITE" id="PS01249">
    <property type="entry name" value="HYPA"/>
    <property type="match status" value="1"/>
</dbReference>
<dbReference type="InterPro" id="IPR000688">
    <property type="entry name" value="HypA/HybF"/>
</dbReference>
<keyword evidence="2 5" id="KW-0533">Nickel</keyword>
<sequence length="118" mass="13135">MHEFSVVQSLMELIERYAQENNARKVTKVVLSIGVLSGIEPHLLELAFNTFKEGTIAEEASLVVEIEKLKIRCQECGRESEKEELNLLCPLCGSLSAQIVAGQDMLLKSLELECNNEA</sequence>
<name>A7BI74_HYDTH</name>
<keyword evidence="3 5" id="KW-0479">Metal-binding</keyword>
<dbReference type="Pfam" id="PF01155">
    <property type="entry name" value="HypA"/>
    <property type="match status" value="1"/>
</dbReference>
<keyword evidence="4 5" id="KW-0862">Zinc</keyword>
<accession>A7BI74</accession>
<feature type="binding site" evidence="5">
    <location>
        <position position="76"/>
    </location>
    <ligand>
        <name>Zn(2+)</name>
        <dbReference type="ChEBI" id="CHEBI:29105"/>
    </ligand>
</feature>
<evidence type="ECO:0000256" key="4">
    <source>
        <dbReference type="ARBA" id="ARBA00022833"/>
    </source>
</evidence>
<dbReference type="HAMAP" id="MF_00213">
    <property type="entry name" value="HypA_HybF"/>
    <property type="match status" value="1"/>
</dbReference>
<dbReference type="EMBL" id="AB290570">
    <property type="protein sequence ID" value="BAF73681.1"/>
    <property type="molecule type" value="Genomic_DNA"/>
</dbReference>
<dbReference type="GO" id="GO:0016151">
    <property type="term" value="F:nickel cation binding"/>
    <property type="evidence" value="ECO:0007669"/>
    <property type="project" value="UniProtKB-UniRule"/>
</dbReference>